<protein>
    <submittedName>
        <fullName evidence="2">Uncharacterized protein</fullName>
    </submittedName>
</protein>
<organism evidence="2 3">
    <name type="scientific">Mycena belliarum</name>
    <dbReference type="NCBI Taxonomy" id="1033014"/>
    <lineage>
        <taxon>Eukaryota</taxon>
        <taxon>Fungi</taxon>
        <taxon>Dikarya</taxon>
        <taxon>Basidiomycota</taxon>
        <taxon>Agaricomycotina</taxon>
        <taxon>Agaricomycetes</taxon>
        <taxon>Agaricomycetidae</taxon>
        <taxon>Agaricales</taxon>
        <taxon>Marasmiineae</taxon>
        <taxon>Mycenaceae</taxon>
        <taxon>Mycena</taxon>
    </lineage>
</organism>
<evidence type="ECO:0000313" key="2">
    <source>
        <dbReference type="EMBL" id="KAJ7080409.1"/>
    </source>
</evidence>
<feature type="region of interest" description="Disordered" evidence="1">
    <location>
        <begin position="466"/>
        <end position="486"/>
    </location>
</feature>
<feature type="compositionally biased region" description="Gly residues" evidence="1">
    <location>
        <begin position="31"/>
        <end position="50"/>
    </location>
</feature>
<accession>A0AAD6TUS2</accession>
<sequence length="499" mass="53370">MDQEARCYSSRASRAPRTKGRRPIPARLGYGPHGGTADGTCGSGPSGGRVGQEVESKAATGLVDETWAYHSNVERKRTRCSRARGRRSQSTQRQRGQGGVCASRAWLRDGGCGGELADAMRRLWYRGWRRGRGEDVHGCGSESTDDIDATTQSRASTATRGCAGSSARAARGASAASCVEGCGGGVARGMLAVRTCEQAVLQVDRLAVGLRGREIAASKSGDFAIIRENTEGEYWTSQISDLSTEPTEKRSTQSAAAWRARHHCAHVQLPRVRVLPARLGAGDIERRVDTAGSAMNRDAEGAEYFVSKPGCGVATPGVGMREKCERVERGIAEGRADAAGRAMVMRATALTWSAGDTSEDMVRRVGDLGAQHGALCHPEDPSAVAHNWSAPLAQRCKRAATSCAAAVRFPFVSNSVRPRPTRARGADPARSSRASQLMNWKQFGASMQSSQIRRAWCLEPSRRANVRCPGKPNTTRRKQKASSGSSVRLPINLPLIAGL</sequence>
<dbReference type="AlphaFoldDB" id="A0AAD6TUS2"/>
<dbReference type="EMBL" id="JARJCN010000055">
    <property type="protein sequence ID" value="KAJ7080409.1"/>
    <property type="molecule type" value="Genomic_DNA"/>
</dbReference>
<evidence type="ECO:0000256" key="1">
    <source>
        <dbReference type="SAM" id="MobiDB-lite"/>
    </source>
</evidence>
<evidence type="ECO:0000313" key="3">
    <source>
        <dbReference type="Proteomes" id="UP001222325"/>
    </source>
</evidence>
<feature type="region of interest" description="Disordered" evidence="1">
    <location>
        <begin position="1"/>
        <end position="56"/>
    </location>
</feature>
<proteinExistence type="predicted"/>
<dbReference type="Proteomes" id="UP001222325">
    <property type="component" value="Unassembled WGS sequence"/>
</dbReference>
<keyword evidence="3" id="KW-1185">Reference proteome</keyword>
<gene>
    <name evidence="2" type="ORF">B0H15DRAFT_997389</name>
</gene>
<reference evidence="2" key="1">
    <citation type="submission" date="2023-03" db="EMBL/GenBank/DDBJ databases">
        <title>Massive genome expansion in bonnet fungi (Mycena s.s.) driven by repeated elements and novel gene families across ecological guilds.</title>
        <authorList>
            <consortium name="Lawrence Berkeley National Laboratory"/>
            <person name="Harder C.B."/>
            <person name="Miyauchi S."/>
            <person name="Viragh M."/>
            <person name="Kuo A."/>
            <person name="Thoen E."/>
            <person name="Andreopoulos B."/>
            <person name="Lu D."/>
            <person name="Skrede I."/>
            <person name="Drula E."/>
            <person name="Henrissat B."/>
            <person name="Morin E."/>
            <person name="Kohler A."/>
            <person name="Barry K."/>
            <person name="LaButti K."/>
            <person name="Morin E."/>
            <person name="Salamov A."/>
            <person name="Lipzen A."/>
            <person name="Mereny Z."/>
            <person name="Hegedus B."/>
            <person name="Baldrian P."/>
            <person name="Stursova M."/>
            <person name="Weitz H."/>
            <person name="Taylor A."/>
            <person name="Grigoriev I.V."/>
            <person name="Nagy L.G."/>
            <person name="Martin F."/>
            <person name="Kauserud H."/>
        </authorList>
    </citation>
    <scope>NUCLEOTIDE SEQUENCE</scope>
    <source>
        <strain evidence="2">CBHHK173m</strain>
    </source>
</reference>
<feature type="region of interest" description="Disordered" evidence="1">
    <location>
        <begin position="74"/>
        <end position="100"/>
    </location>
</feature>
<comment type="caution">
    <text evidence="2">The sequence shown here is derived from an EMBL/GenBank/DDBJ whole genome shotgun (WGS) entry which is preliminary data.</text>
</comment>
<name>A0AAD6TUS2_9AGAR</name>
<feature type="compositionally biased region" description="Basic residues" evidence="1">
    <location>
        <begin position="76"/>
        <end position="87"/>
    </location>
</feature>
<feature type="compositionally biased region" description="Basic residues" evidence="1">
    <location>
        <begin position="14"/>
        <end position="24"/>
    </location>
</feature>